<dbReference type="AlphaFoldDB" id="A0A8D8Z9Z0"/>
<reference evidence="1" key="1">
    <citation type="submission" date="2021-05" db="EMBL/GenBank/DDBJ databases">
        <authorList>
            <person name="Alioto T."/>
            <person name="Alioto T."/>
            <person name="Gomez Garrido J."/>
        </authorList>
    </citation>
    <scope>NUCLEOTIDE SEQUENCE</scope>
</reference>
<accession>A0A8D8Z9Z0</accession>
<dbReference type="EMBL" id="HBUF01435024">
    <property type="protein sequence ID" value="CAG6742370.1"/>
    <property type="molecule type" value="Transcribed_RNA"/>
</dbReference>
<protein>
    <submittedName>
        <fullName evidence="1">Uncharacterized protein</fullName>
    </submittedName>
</protein>
<organism evidence="1">
    <name type="scientific">Cacopsylla melanoneura</name>
    <dbReference type="NCBI Taxonomy" id="428564"/>
    <lineage>
        <taxon>Eukaryota</taxon>
        <taxon>Metazoa</taxon>
        <taxon>Ecdysozoa</taxon>
        <taxon>Arthropoda</taxon>
        <taxon>Hexapoda</taxon>
        <taxon>Insecta</taxon>
        <taxon>Pterygota</taxon>
        <taxon>Neoptera</taxon>
        <taxon>Paraneoptera</taxon>
        <taxon>Hemiptera</taxon>
        <taxon>Sternorrhyncha</taxon>
        <taxon>Psylloidea</taxon>
        <taxon>Psyllidae</taxon>
        <taxon>Psyllinae</taxon>
        <taxon>Cacopsylla</taxon>
    </lineage>
</organism>
<dbReference type="EMBL" id="HBUF01435025">
    <property type="protein sequence ID" value="CAG6742371.1"/>
    <property type="molecule type" value="Transcribed_RNA"/>
</dbReference>
<proteinExistence type="predicted"/>
<evidence type="ECO:0000313" key="1">
    <source>
        <dbReference type="EMBL" id="CAG6742371.1"/>
    </source>
</evidence>
<sequence>MQTIYKIFITEYHKYSFRVVFKKKYVNVNNQYYNIPSPFQGIPPFKLNDHLLKVYIFCWYQVWAFKIFILSQEYISARHTPSCIDKTLTRIRCVISNSYKLEIFHCLQTELTKVLSNWGLYNKIDTMT</sequence>
<name>A0A8D8Z9Z0_9HEMI</name>